<dbReference type="RefSeq" id="WP_345655781.1">
    <property type="nucleotide sequence ID" value="NZ_BAABEP010000113.1"/>
</dbReference>
<reference evidence="2" key="1">
    <citation type="journal article" date="2019" name="Int. J. Syst. Evol. Microbiol.">
        <title>The Global Catalogue of Microorganisms (GCM) 10K type strain sequencing project: providing services to taxonomists for standard genome sequencing and annotation.</title>
        <authorList>
            <consortium name="The Broad Institute Genomics Platform"/>
            <consortium name="The Broad Institute Genome Sequencing Center for Infectious Disease"/>
            <person name="Wu L."/>
            <person name="Ma J."/>
        </authorList>
    </citation>
    <scope>NUCLEOTIDE SEQUENCE [LARGE SCALE GENOMIC DNA]</scope>
    <source>
        <strain evidence="2">JCM 30846</strain>
    </source>
</reference>
<gene>
    <name evidence="1" type="ORF">GCM10023082_66280</name>
</gene>
<evidence type="ECO:0000313" key="2">
    <source>
        <dbReference type="Proteomes" id="UP001499884"/>
    </source>
</evidence>
<keyword evidence="2" id="KW-1185">Reference proteome</keyword>
<proteinExistence type="predicted"/>
<organism evidence="1 2">
    <name type="scientific">Streptomyces tremellae</name>
    <dbReference type="NCBI Taxonomy" id="1124239"/>
    <lineage>
        <taxon>Bacteria</taxon>
        <taxon>Bacillati</taxon>
        <taxon>Actinomycetota</taxon>
        <taxon>Actinomycetes</taxon>
        <taxon>Kitasatosporales</taxon>
        <taxon>Streptomycetaceae</taxon>
        <taxon>Streptomyces</taxon>
    </lineage>
</organism>
<dbReference type="EMBL" id="BAABEP010000113">
    <property type="protein sequence ID" value="GAA3763888.1"/>
    <property type="molecule type" value="Genomic_DNA"/>
</dbReference>
<accession>A0ABP7GF80</accession>
<comment type="caution">
    <text evidence="1">The sequence shown here is derived from an EMBL/GenBank/DDBJ whole genome shotgun (WGS) entry which is preliminary data.</text>
</comment>
<name>A0ABP7GF80_9ACTN</name>
<evidence type="ECO:0000313" key="1">
    <source>
        <dbReference type="EMBL" id="GAA3763888.1"/>
    </source>
</evidence>
<dbReference type="Proteomes" id="UP001499884">
    <property type="component" value="Unassembled WGS sequence"/>
</dbReference>
<protein>
    <submittedName>
        <fullName evidence="1">Uncharacterized protein</fullName>
    </submittedName>
</protein>
<sequence>MQSPTDKPSLHTTLPAFRKYRPLSNADSAKPRSTVRDIFGVDGWFFDLAGPATSKPRTFAVLLLPGTCTPSGWGWAVRGVDRDRRQYGPLALTRRDAVHGAAPHLHAKEPTALVRAEGRQQSTVLHVRCACTLPEAVVKAEFTDFISTAEWLDEDFTAPWRFCTSTPKRITWNDGTGTKRRGAVWRTYRHHNGWATVSIRDDFGCYPKAFLRDLAPDSI</sequence>